<name>A0A6A5S539_9PLEO</name>
<dbReference type="AlphaFoldDB" id="A0A6A5S539"/>
<dbReference type="OrthoDB" id="5343383at2759"/>
<sequence>MPTVTDISYSREATVAAVRDYYRFLVSMYLDESSMQEPPEGGWPSIPLNGWRHFDKTDEVVALLRELPYLRTESDPYLTNGAPATVFLAWHRVPEDIDGQDIKESTEPHSDDAEIPAHIVGLTVPSEKSPAMLLDTEFGVIYWYECPGDVKCSEISEIEDDFYDWVDNGLISEDQVEWRAVSGVWAIEDFFEMLKDHFRKLNFVPIGPREVQDVWDHRDAHEKETQVAVQNVYRKHGWPDMVRFNKQACSAEVKTLLEERAPGLAEQVSQLLRIEAYENARIYVQGTRQVPD</sequence>
<organism evidence="1 2">
    <name type="scientific">Clathrospora elynae</name>
    <dbReference type="NCBI Taxonomy" id="706981"/>
    <lineage>
        <taxon>Eukaryota</taxon>
        <taxon>Fungi</taxon>
        <taxon>Dikarya</taxon>
        <taxon>Ascomycota</taxon>
        <taxon>Pezizomycotina</taxon>
        <taxon>Dothideomycetes</taxon>
        <taxon>Pleosporomycetidae</taxon>
        <taxon>Pleosporales</taxon>
        <taxon>Diademaceae</taxon>
        <taxon>Clathrospora</taxon>
    </lineage>
</organism>
<dbReference type="EMBL" id="ML976356">
    <property type="protein sequence ID" value="KAF1934859.1"/>
    <property type="molecule type" value="Genomic_DNA"/>
</dbReference>
<gene>
    <name evidence="1" type="ORF">EJ02DRAFT_460871</name>
</gene>
<dbReference type="Proteomes" id="UP000800038">
    <property type="component" value="Unassembled WGS sequence"/>
</dbReference>
<evidence type="ECO:0000313" key="1">
    <source>
        <dbReference type="EMBL" id="KAF1934859.1"/>
    </source>
</evidence>
<reference evidence="1" key="1">
    <citation type="journal article" date="2020" name="Stud. Mycol.">
        <title>101 Dothideomycetes genomes: a test case for predicting lifestyles and emergence of pathogens.</title>
        <authorList>
            <person name="Haridas S."/>
            <person name="Albert R."/>
            <person name="Binder M."/>
            <person name="Bloem J."/>
            <person name="Labutti K."/>
            <person name="Salamov A."/>
            <person name="Andreopoulos B."/>
            <person name="Baker S."/>
            <person name="Barry K."/>
            <person name="Bills G."/>
            <person name="Bluhm B."/>
            <person name="Cannon C."/>
            <person name="Castanera R."/>
            <person name="Culley D."/>
            <person name="Daum C."/>
            <person name="Ezra D."/>
            <person name="Gonzalez J."/>
            <person name="Henrissat B."/>
            <person name="Kuo A."/>
            <person name="Liang C."/>
            <person name="Lipzen A."/>
            <person name="Lutzoni F."/>
            <person name="Magnuson J."/>
            <person name="Mondo S."/>
            <person name="Nolan M."/>
            <person name="Ohm R."/>
            <person name="Pangilinan J."/>
            <person name="Park H.-J."/>
            <person name="Ramirez L."/>
            <person name="Alfaro M."/>
            <person name="Sun H."/>
            <person name="Tritt A."/>
            <person name="Yoshinaga Y."/>
            <person name="Zwiers L.-H."/>
            <person name="Turgeon B."/>
            <person name="Goodwin S."/>
            <person name="Spatafora J."/>
            <person name="Crous P."/>
            <person name="Grigoriev I."/>
        </authorList>
    </citation>
    <scope>NUCLEOTIDE SEQUENCE</scope>
    <source>
        <strain evidence="1">CBS 161.51</strain>
    </source>
</reference>
<proteinExistence type="predicted"/>
<protein>
    <submittedName>
        <fullName evidence="1">Uncharacterized protein</fullName>
    </submittedName>
</protein>
<evidence type="ECO:0000313" key="2">
    <source>
        <dbReference type="Proteomes" id="UP000800038"/>
    </source>
</evidence>
<accession>A0A6A5S539</accession>
<keyword evidence="2" id="KW-1185">Reference proteome</keyword>